<reference evidence="5" key="1">
    <citation type="journal article" date="2019" name="Int. J. Syst. Evol. Microbiol.">
        <title>The Global Catalogue of Microorganisms (GCM) 10K type strain sequencing project: providing services to taxonomists for standard genome sequencing and annotation.</title>
        <authorList>
            <consortium name="The Broad Institute Genomics Platform"/>
            <consortium name="The Broad Institute Genome Sequencing Center for Infectious Disease"/>
            <person name="Wu L."/>
            <person name="Ma J."/>
        </authorList>
    </citation>
    <scope>NUCLEOTIDE SEQUENCE [LARGE SCALE GENOMIC DNA]</scope>
    <source>
        <strain evidence="5">CECT 7649</strain>
    </source>
</reference>
<gene>
    <name evidence="4" type="ORF">ACFQSB_15275</name>
</gene>
<evidence type="ECO:0000256" key="2">
    <source>
        <dbReference type="SAM" id="Phobius"/>
    </source>
</evidence>
<feature type="transmembrane region" description="Helical" evidence="2">
    <location>
        <begin position="171"/>
        <end position="190"/>
    </location>
</feature>
<evidence type="ECO:0000313" key="5">
    <source>
        <dbReference type="Proteomes" id="UP001596496"/>
    </source>
</evidence>
<dbReference type="PANTHER" id="PTHR14969:SF13">
    <property type="entry name" value="AT30094P"/>
    <property type="match status" value="1"/>
</dbReference>
<evidence type="ECO:0000313" key="4">
    <source>
        <dbReference type="EMBL" id="MFC7383581.1"/>
    </source>
</evidence>
<dbReference type="Gene3D" id="1.20.144.10">
    <property type="entry name" value="Phosphatidic acid phosphatase type 2/haloperoxidase"/>
    <property type="match status" value="1"/>
</dbReference>
<comment type="caution">
    <text evidence="4">The sequence shown here is derived from an EMBL/GenBank/DDBJ whole genome shotgun (WGS) entry which is preliminary data.</text>
</comment>
<keyword evidence="2" id="KW-1133">Transmembrane helix</keyword>
<dbReference type="CDD" id="cd03392">
    <property type="entry name" value="PAP2_like_2"/>
    <property type="match status" value="1"/>
</dbReference>
<name>A0ABW2P8U9_9ACTN</name>
<feature type="domain" description="Phosphatidic acid phosphatase type 2/haloperoxidase" evidence="3">
    <location>
        <begin position="123"/>
        <end position="239"/>
    </location>
</feature>
<dbReference type="RefSeq" id="WP_380827081.1">
    <property type="nucleotide sequence ID" value="NZ_JBHTCG010000008.1"/>
</dbReference>
<dbReference type="Proteomes" id="UP001596496">
    <property type="component" value="Unassembled WGS sequence"/>
</dbReference>
<dbReference type="PANTHER" id="PTHR14969">
    <property type="entry name" value="SPHINGOSINE-1-PHOSPHATE PHOSPHOHYDROLASE"/>
    <property type="match status" value="1"/>
</dbReference>
<keyword evidence="5" id="KW-1185">Reference proteome</keyword>
<feature type="transmembrane region" description="Helical" evidence="2">
    <location>
        <begin position="224"/>
        <end position="242"/>
    </location>
</feature>
<protein>
    <submittedName>
        <fullName evidence="4">Phosphatase PAP2 family protein</fullName>
    </submittedName>
</protein>
<dbReference type="SMART" id="SM00014">
    <property type="entry name" value="acidPPc"/>
    <property type="match status" value="1"/>
</dbReference>
<feature type="transmembrane region" description="Helical" evidence="2">
    <location>
        <begin position="127"/>
        <end position="151"/>
    </location>
</feature>
<feature type="transmembrane region" description="Helical" evidence="2">
    <location>
        <begin position="197"/>
        <end position="218"/>
    </location>
</feature>
<evidence type="ECO:0000259" key="3">
    <source>
        <dbReference type="SMART" id="SM00014"/>
    </source>
</evidence>
<dbReference type="EMBL" id="JBHTCG010000008">
    <property type="protein sequence ID" value="MFC7383581.1"/>
    <property type="molecule type" value="Genomic_DNA"/>
</dbReference>
<accession>A0ABW2P8U9</accession>
<keyword evidence="2" id="KW-0472">Membrane</keyword>
<dbReference type="InterPro" id="IPR000326">
    <property type="entry name" value="PAP2/HPO"/>
</dbReference>
<dbReference type="Pfam" id="PF01569">
    <property type="entry name" value="PAP2"/>
    <property type="match status" value="1"/>
</dbReference>
<proteinExistence type="predicted"/>
<keyword evidence="2" id="KW-0812">Transmembrane</keyword>
<feature type="region of interest" description="Disordered" evidence="1">
    <location>
        <begin position="251"/>
        <end position="280"/>
    </location>
</feature>
<feature type="transmembrane region" description="Helical" evidence="2">
    <location>
        <begin position="101"/>
        <end position="120"/>
    </location>
</feature>
<organism evidence="4 5">
    <name type="scientific">Sphaerisporangium rhizosphaerae</name>
    <dbReference type="NCBI Taxonomy" id="2269375"/>
    <lineage>
        <taxon>Bacteria</taxon>
        <taxon>Bacillati</taxon>
        <taxon>Actinomycetota</taxon>
        <taxon>Actinomycetes</taxon>
        <taxon>Streptosporangiales</taxon>
        <taxon>Streptosporangiaceae</taxon>
        <taxon>Sphaerisporangium</taxon>
    </lineage>
</organism>
<feature type="transmembrane region" description="Helical" evidence="2">
    <location>
        <begin position="38"/>
        <end position="63"/>
    </location>
</feature>
<dbReference type="SUPFAM" id="SSF48317">
    <property type="entry name" value="Acid phosphatase/Vanadium-dependent haloperoxidase"/>
    <property type="match status" value="1"/>
</dbReference>
<sequence>MSIFTTGRRLGHAIADQARPKGRRHGWARRRMDKDARLGLRLSLVSGALFLVLVPFTLLLVLVKTSFGPLNRLDEGAANSLHAYAVDHPAWVSFLRLWTDVFGPGPWRIVVGAAAVWLVYKRAPRLAAWAVTTITVGGLLGLALKVVVARARPHLPNPVDLAPGSSFPSGHAVNATLGVGIVLLLVMPLLSRRQRVAAWIAGAIIVLGVAYTRVALGVHWVSDVVAGVVFGAAVVAATAAAFETWRRDIGRRPAEPHREGVEPEAMQDISTKGTAHGHRH</sequence>
<dbReference type="InterPro" id="IPR036938">
    <property type="entry name" value="PAP2/HPO_sf"/>
</dbReference>
<feature type="compositionally biased region" description="Basic and acidic residues" evidence="1">
    <location>
        <begin position="251"/>
        <end position="261"/>
    </location>
</feature>
<evidence type="ECO:0000256" key="1">
    <source>
        <dbReference type="SAM" id="MobiDB-lite"/>
    </source>
</evidence>